<name>B4NA21_DROWI</name>
<dbReference type="InterPro" id="IPR036217">
    <property type="entry name" value="MethylDNA_cys_MeTrfase_DNAb"/>
</dbReference>
<evidence type="ECO:0000256" key="9">
    <source>
        <dbReference type="ARBA" id="ARBA00030795"/>
    </source>
</evidence>
<keyword evidence="6 13" id="KW-0808">Transferase</keyword>
<dbReference type="InParanoid" id="B4NA21"/>
<proteinExistence type="inferred from homology"/>
<dbReference type="eggNOG" id="KOG4062">
    <property type="taxonomic scope" value="Eukaryota"/>
</dbReference>
<evidence type="ECO:0000256" key="3">
    <source>
        <dbReference type="ARBA" id="ARBA00011918"/>
    </source>
</evidence>
<dbReference type="InterPro" id="IPR014048">
    <property type="entry name" value="MethylDNA_cys_MeTrfase_DNA-bd"/>
</dbReference>
<evidence type="ECO:0000256" key="1">
    <source>
        <dbReference type="ARBA" id="ARBA00001286"/>
    </source>
</evidence>
<comment type="similarity">
    <text evidence="2">Belongs to the MGMT family.</text>
</comment>
<dbReference type="HOGENOM" id="CLU_000445_52_2_1"/>
<dbReference type="PANTHER" id="PTHR10815">
    <property type="entry name" value="METHYLATED-DNA--PROTEIN-CYSTEINE METHYLTRANSFERASE"/>
    <property type="match status" value="1"/>
</dbReference>
<dbReference type="GO" id="GO:0032259">
    <property type="term" value="P:methylation"/>
    <property type="evidence" value="ECO:0007669"/>
    <property type="project" value="UniProtKB-KW"/>
</dbReference>
<keyword evidence="8" id="KW-0234">DNA repair</keyword>
<dbReference type="NCBIfam" id="TIGR00589">
    <property type="entry name" value="ogt"/>
    <property type="match status" value="1"/>
</dbReference>
<dbReference type="OrthoDB" id="1907495at2759"/>
<keyword evidence="14" id="KW-1185">Reference proteome</keyword>
<dbReference type="KEGG" id="dwi:6646984"/>
<evidence type="ECO:0000256" key="7">
    <source>
        <dbReference type="ARBA" id="ARBA00022763"/>
    </source>
</evidence>
<evidence type="ECO:0000313" key="13">
    <source>
        <dbReference type="EMBL" id="EDW81776.1"/>
    </source>
</evidence>
<dbReference type="SUPFAM" id="SSF46767">
    <property type="entry name" value="Methylated DNA-protein cysteine methyltransferase, C-terminal domain"/>
    <property type="match status" value="1"/>
</dbReference>
<dbReference type="FunFam" id="1.10.10.10:FF:000214">
    <property type="entry name" value="Methylated-DNA--protein-cysteine methyltransferase"/>
    <property type="match status" value="1"/>
</dbReference>
<sequence>MWFTRNLSISINVLQNLPKSMHYGFIDSQFGRILLGVSAPGDDGNPGFIYLLYFVQKDDSTSIAKIGEHWPKVKLQEDDILIDKWRQKLFSEDKENHQIIEVAVHGTEFQVKVWKALTKVETGCTCSYAQLAEMVERPKAVRAVATTVGRNEVSILIPCHRIVSQNGQLKYGWGGQLKKQLLDFEANLG</sequence>
<dbReference type="PANTHER" id="PTHR10815:SF13">
    <property type="entry name" value="METHYLATED-DNA--PROTEIN-CYSTEINE METHYLTRANSFERASE"/>
    <property type="match status" value="1"/>
</dbReference>
<dbReference type="InterPro" id="IPR036388">
    <property type="entry name" value="WH-like_DNA-bd_sf"/>
</dbReference>
<evidence type="ECO:0000256" key="5">
    <source>
        <dbReference type="ARBA" id="ARBA00022603"/>
    </source>
</evidence>
<gene>
    <name evidence="13" type="primary">Dwil\GK19164</name>
    <name evidence="13" type="ORF">Dwil_GK19164</name>
</gene>
<dbReference type="Proteomes" id="UP000007798">
    <property type="component" value="Unassembled WGS sequence"/>
</dbReference>
<protein>
    <recommendedName>
        <fullName evidence="4">Methylated-DNA--protein-cysteine methyltransferase</fullName>
        <ecNumber evidence="3">2.1.1.63</ecNumber>
    </recommendedName>
    <alternativeName>
        <fullName evidence="9">6-O-methylguanine-DNA methyltransferase</fullName>
    </alternativeName>
    <alternativeName>
        <fullName evidence="10">O-6-methylguanine-DNA-alkyltransferase</fullName>
    </alternativeName>
</protein>
<dbReference type="EC" id="2.1.1.63" evidence="3"/>
<evidence type="ECO:0000256" key="10">
    <source>
        <dbReference type="ARBA" id="ARBA00031621"/>
    </source>
</evidence>
<dbReference type="AlphaFoldDB" id="B4NA21"/>
<evidence type="ECO:0000256" key="2">
    <source>
        <dbReference type="ARBA" id="ARBA00008711"/>
    </source>
</evidence>
<comment type="catalytic activity">
    <reaction evidence="1">
        <text>a 4-O-methyl-thymidine in DNA + L-cysteinyl-[protein] = a thymidine in DNA + S-methyl-L-cysteinyl-[protein]</text>
        <dbReference type="Rhea" id="RHEA:53428"/>
        <dbReference type="Rhea" id="RHEA-COMP:10131"/>
        <dbReference type="Rhea" id="RHEA-COMP:10132"/>
        <dbReference type="Rhea" id="RHEA-COMP:13555"/>
        <dbReference type="Rhea" id="RHEA-COMP:13556"/>
        <dbReference type="ChEBI" id="CHEBI:29950"/>
        <dbReference type="ChEBI" id="CHEBI:82612"/>
        <dbReference type="ChEBI" id="CHEBI:137386"/>
        <dbReference type="ChEBI" id="CHEBI:137387"/>
        <dbReference type="EC" id="2.1.1.63"/>
    </reaction>
</comment>
<dbReference type="Pfam" id="PF01035">
    <property type="entry name" value="DNA_binding_1"/>
    <property type="match status" value="1"/>
</dbReference>
<dbReference type="PROSITE" id="PS00374">
    <property type="entry name" value="MGMT"/>
    <property type="match status" value="1"/>
</dbReference>
<feature type="domain" description="Methylated-DNA-[protein]-cysteine S-methyltransferase DNA binding" evidence="12">
    <location>
        <begin position="108"/>
        <end position="186"/>
    </location>
</feature>
<dbReference type="SMR" id="B4NA21"/>
<keyword evidence="5 13" id="KW-0489">Methyltransferase</keyword>
<dbReference type="EMBL" id="CH964232">
    <property type="protein sequence ID" value="EDW81776.1"/>
    <property type="molecule type" value="Genomic_DNA"/>
</dbReference>
<evidence type="ECO:0000256" key="8">
    <source>
        <dbReference type="ARBA" id="ARBA00023204"/>
    </source>
</evidence>
<dbReference type="GO" id="GO:0006281">
    <property type="term" value="P:DNA repair"/>
    <property type="evidence" value="ECO:0007669"/>
    <property type="project" value="UniProtKB-KW"/>
</dbReference>
<keyword evidence="7" id="KW-0227">DNA damage</keyword>
<dbReference type="InterPro" id="IPR001497">
    <property type="entry name" value="MethylDNA_cys_MeTrfase_AS"/>
</dbReference>
<accession>B4NA21</accession>
<dbReference type="STRING" id="7260.B4NA21"/>
<dbReference type="PhylomeDB" id="B4NA21"/>
<evidence type="ECO:0000256" key="6">
    <source>
        <dbReference type="ARBA" id="ARBA00022679"/>
    </source>
</evidence>
<dbReference type="GO" id="GO:0003908">
    <property type="term" value="F:methylated-DNA-[protein]-cysteine S-methyltransferase activity"/>
    <property type="evidence" value="ECO:0007669"/>
    <property type="project" value="UniProtKB-EC"/>
</dbReference>
<evidence type="ECO:0000313" key="14">
    <source>
        <dbReference type="Proteomes" id="UP000007798"/>
    </source>
</evidence>
<dbReference type="CDD" id="cd06445">
    <property type="entry name" value="ATase"/>
    <property type="match status" value="1"/>
</dbReference>
<dbReference type="OMA" id="AVKYGWG"/>
<evidence type="ECO:0000256" key="4">
    <source>
        <dbReference type="ARBA" id="ARBA00015377"/>
    </source>
</evidence>
<reference evidence="13 14" key="1">
    <citation type="journal article" date="2007" name="Nature">
        <title>Evolution of genes and genomes on the Drosophila phylogeny.</title>
        <authorList>
            <consortium name="Drosophila 12 Genomes Consortium"/>
            <person name="Clark A.G."/>
            <person name="Eisen M.B."/>
            <person name="Smith D.R."/>
            <person name="Bergman C.M."/>
            <person name="Oliver B."/>
            <person name="Markow T.A."/>
            <person name="Kaufman T.C."/>
            <person name="Kellis M."/>
            <person name="Gelbart W."/>
            <person name="Iyer V.N."/>
            <person name="Pollard D.A."/>
            <person name="Sackton T.B."/>
            <person name="Larracuente A.M."/>
            <person name="Singh N.D."/>
            <person name="Abad J.P."/>
            <person name="Abt D.N."/>
            <person name="Adryan B."/>
            <person name="Aguade M."/>
            <person name="Akashi H."/>
            <person name="Anderson W.W."/>
            <person name="Aquadro C.F."/>
            <person name="Ardell D.H."/>
            <person name="Arguello R."/>
            <person name="Artieri C.G."/>
            <person name="Barbash D.A."/>
            <person name="Barker D."/>
            <person name="Barsanti P."/>
            <person name="Batterham P."/>
            <person name="Batzoglou S."/>
            <person name="Begun D."/>
            <person name="Bhutkar A."/>
            <person name="Blanco E."/>
            <person name="Bosak S.A."/>
            <person name="Bradley R.K."/>
            <person name="Brand A.D."/>
            <person name="Brent M.R."/>
            <person name="Brooks A.N."/>
            <person name="Brown R.H."/>
            <person name="Butlin R.K."/>
            <person name="Caggese C."/>
            <person name="Calvi B.R."/>
            <person name="Bernardo de Carvalho A."/>
            <person name="Caspi A."/>
            <person name="Castrezana S."/>
            <person name="Celniker S.E."/>
            <person name="Chang J.L."/>
            <person name="Chapple C."/>
            <person name="Chatterji S."/>
            <person name="Chinwalla A."/>
            <person name="Civetta A."/>
            <person name="Clifton S.W."/>
            <person name="Comeron J.M."/>
            <person name="Costello J.C."/>
            <person name="Coyne J.A."/>
            <person name="Daub J."/>
            <person name="David R.G."/>
            <person name="Delcher A.L."/>
            <person name="Delehaunty K."/>
            <person name="Do C.B."/>
            <person name="Ebling H."/>
            <person name="Edwards K."/>
            <person name="Eickbush T."/>
            <person name="Evans J.D."/>
            <person name="Filipski A."/>
            <person name="Findeiss S."/>
            <person name="Freyhult E."/>
            <person name="Fulton L."/>
            <person name="Fulton R."/>
            <person name="Garcia A.C."/>
            <person name="Gardiner A."/>
            <person name="Garfield D.A."/>
            <person name="Garvin B.E."/>
            <person name="Gibson G."/>
            <person name="Gilbert D."/>
            <person name="Gnerre S."/>
            <person name="Godfrey J."/>
            <person name="Good R."/>
            <person name="Gotea V."/>
            <person name="Gravely B."/>
            <person name="Greenberg A.J."/>
            <person name="Griffiths-Jones S."/>
            <person name="Gross S."/>
            <person name="Guigo R."/>
            <person name="Gustafson E.A."/>
            <person name="Haerty W."/>
            <person name="Hahn M.W."/>
            <person name="Halligan D.L."/>
            <person name="Halpern A.L."/>
            <person name="Halter G.M."/>
            <person name="Han M.V."/>
            <person name="Heger A."/>
            <person name="Hillier L."/>
            <person name="Hinrichs A.S."/>
            <person name="Holmes I."/>
            <person name="Hoskins R.A."/>
            <person name="Hubisz M.J."/>
            <person name="Hultmark D."/>
            <person name="Huntley M.A."/>
            <person name="Jaffe D.B."/>
            <person name="Jagadeeshan S."/>
            <person name="Jeck W.R."/>
            <person name="Johnson J."/>
            <person name="Jones C.D."/>
            <person name="Jordan W.C."/>
            <person name="Karpen G.H."/>
            <person name="Kataoka E."/>
            <person name="Keightley P.D."/>
            <person name="Kheradpour P."/>
            <person name="Kirkness E.F."/>
            <person name="Koerich L.B."/>
            <person name="Kristiansen K."/>
            <person name="Kudrna D."/>
            <person name="Kulathinal R.J."/>
            <person name="Kumar S."/>
            <person name="Kwok R."/>
            <person name="Lander E."/>
            <person name="Langley C.H."/>
            <person name="Lapoint R."/>
            <person name="Lazzaro B.P."/>
            <person name="Lee S.J."/>
            <person name="Levesque L."/>
            <person name="Li R."/>
            <person name="Lin C.F."/>
            <person name="Lin M.F."/>
            <person name="Lindblad-Toh K."/>
            <person name="Llopart A."/>
            <person name="Long M."/>
            <person name="Low L."/>
            <person name="Lozovsky E."/>
            <person name="Lu J."/>
            <person name="Luo M."/>
            <person name="Machado C.A."/>
            <person name="Makalowski W."/>
            <person name="Marzo M."/>
            <person name="Matsuda M."/>
            <person name="Matzkin L."/>
            <person name="McAllister B."/>
            <person name="McBride C.S."/>
            <person name="McKernan B."/>
            <person name="McKernan K."/>
            <person name="Mendez-Lago M."/>
            <person name="Minx P."/>
            <person name="Mollenhauer M.U."/>
            <person name="Montooth K."/>
            <person name="Mount S.M."/>
            <person name="Mu X."/>
            <person name="Myers E."/>
            <person name="Negre B."/>
            <person name="Newfeld S."/>
            <person name="Nielsen R."/>
            <person name="Noor M.A."/>
            <person name="O'Grady P."/>
            <person name="Pachter L."/>
            <person name="Papaceit M."/>
            <person name="Parisi M.J."/>
            <person name="Parisi M."/>
            <person name="Parts L."/>
            <person name="Pedersen J.S."/>
            <person name="Pesole G."/>
            <person name="Phillippy A.M."/>
            <person name="Ponting C.P."/>
            <person name="Pop M."/>
            <person name="Porcelli D."/>
            <person name="Powell J.R."/>
            <person name="Prohaska S."/>
            <person name="Pruitt K."/>
            <person name="Puig M."/>
            <person name="Quesneville H."/>
            <person name="Ram K.R."/>
            <person name="Rand D."/>
            <person name="Rasmussen M.D."/>
            <person name="Reed L.K."/>
            <person name="Reenan R."/>
            <person name="Reily A."/>
            <person name="Remington K.A."/>
            <person name="Rieger T.T."/>
            <person name="Ritchie M.G."/>
            <person name="Robin C."/>
            <person name="Rogers Y.H."/>
            <person name="Rohde C."/>
            <person name="Rozas J."/>
            <person name="Rubenfield M.J."/>
            <person name="Ruiz A."/>
            <person name="Russo S."/>
            <person name="Salzberg S.L."/>
            <person name="Sanchez-Gracia A."/>
            <person name="Saranga D.J."/>
            <person name="Sato H."/>
            <person name="Schaeffer S.W."/>
            <person name="Schatz M.C."/>
            <person name="Schlenke T."/>
            <person name="Schwartz R."/>
            <person name="Segarra C."/>
            <person name="Singh R.S."/>
            <person name="Sirot L."/>
            <person name="Sirota M."/>
            <person name="Sisneros N.B."/>
            <person name="Smith C.D."/>
            <person name="Smith T.F."/>
            <person name="Spieth J."/>
            <person name="Stage D.E."/>
            <person name="Stark A."/>
            <person name="Stephan W."/>
            <person name="Strausberg R.L."/>
            <person name="Strempel S."/>
            <person name="Sturgill D."/>
            <person name="Sutton G."/>
            <person name="Sutton G.G."/>
            <person name="Tao W."/>
            <person name="Teichmann S."/>
            <person name="Tobari Y.N."/>
            <person name="Tomimura Y."/>
            <person name="Tsolas J.M."/>
            <person name="Valente V.L."/>
            <person name="Venter E."/>
            <person name="Venter J.C."/>
            <person name="Vicario S."/>
            <person name="Vieira F.G."/>
            <person name="Vilella A.J."/>
            <person name="Villasante A."/>
            <person name="Walenz B."/>
            <person name="Wang J."/>
            <person name="Wasserman M."/>
            <person name="Watts T."/>
            <person name="Wilson D."/>
            <person name="Wilson R.K."/>
            <person name="Wing R.A."/>
            <person name="Wolfner M.F."/>
            <person name="Wong A."/>
            <person name="Wong G.K."/>
            <person name="Wu C.I."/>
            <person name="Wu G."/>
            <person name="Yamamoto D."/>
            <person name="Yang H.P."/>
            <person name="Yang S.P."/>
            <person name="Yorke J.A."/>
            <person name="Yoshida K."/>
            <person name="Zdobnov E."/>
            <person name="Zhang P."/>
            <person name="Zhang Y."/>
            <person name="Zimin A.V."/>
            <person name="Baldwin J."/>
            <person name="Abdouelleil A."/>
            <person name="Abdulkadir J."/>
            <person name="Abebe A."/>
            <person name="Abera B."/>
            <person name="Abreu J."/>
            <person name="Acer S.C."/>
            <person name="Aftuck L."/>
            <person name="Alexander A."/>
            <person name="An P."/>
            <person name="Anderson E."/>
            <person name="Anderson S."/>
            <person name="Arachi H."/>
            <person name="Azer M."/>
            <person name="Bachantsang P."/>
            <person name="Barry A."/>
            <person name="Bayul T."/>
            <person name="Berlin A."/>
            <person name="Bessette D."/>
            <person name="Bloom T."/>
            <person name="Blye J."/>
            <person name="Boguslavskiy L."/>
            <person name="Bonnet C."/>
            <person name="Boukhgalter B."/>
            <person name="Bourzgui I."/>
            <person name="Brown A."/>
            <person name="Cahill P."/>
            <person name="Channer S."/>
            <person name="Cheshatsang Y."/>
            <person name="Chuda L."/>
            <person name="Citroen M."/>
            <person name="Collymore A."/>
            <person name="Cooke P."/>
            <person name="Costello M."/>
            <person name="D'Aco K."/>
            <person name="Daza R."/>
            <person name="De Haan G."/>
            <person name="DeGray S."/>
            <person name="DeMaso C."/>
            <person name="Dhargay N."/>
            <person name="Dooley K."/>
            <person name="Dooley E."/>
            <person name="Doricent M."/>
            <person name="Dorje P."/>
            <person name="Dorjee K."/>
            <person name="Dupes A."/>
            <person name="Elong R."/>
            <person name="Falk J."/>
            <person name="Farina A."/>
            <person name="Faro S."/>
            <person name="Ferguson D."/>
            <person name="Fisher S."/>
            <person name="Foley C.D."/>
            <person name="Franke A."/>
            <person name="Friedrich D."/>
            <person name="Gadbois L."/>
            <person name="Gearin G."/>
            <person name="Gearin C.R."/>
            <person name="Giannoukos G."/>
            <person name="Goode T."/>
            <person name="Graham J."/>
            <person name="Grandbois E."/>
            <person name="Grewal S."/>
            <person name="Gyaltsen K."/>
            <person name="Hafez N."/>
            <person name="Hagos B."/>
            <person name="Hall J."/>
            <person name="Henson C."/>
            <person name="Hollinger A."/>
            <person name="Honan T."/>
            <person name="Huard M.D."/>
            <person name="Hughes L."/>
            <person name="Hurhula B."/>
            <person name="Husby M.E."/>
            <person name="Kamat A."/>
            <person name="Kanga B."/>
            <person name="Kashin S."/>
            <person name="Khazanovich D."/>
            <person name="Kisner P."/>
            <person name="Lance K."/>
            <person name="Lara M."/>
            <person name="Lee W."/>
            <person name="Lennon N."/>
            <person name="Letendre F."/>
            <person name="LeVine R."/>
            <person name="Lipovsky A."/>
            <person name="Liu X."/>
            <person name="Liu J."/>
            <person name="Liu S."/>
            <person name="Lokyitsang T."/>
            <person name="Lokyitsang Y."/>
            <person name="Lubonja R."/>
            <person name="Lui A."/>
            <person name="MacDonald P."/>
            <person name="Magnisalis V."/>
            <person name="Maru K."/>
            <person name="Matthews C."/>
            <person name="McCusker W."/>
            <person name="McDonough S."/>
            <person name="Mehta T."/>
            <person name="Meldrim J."/>
            <person name="Meneus L."/>
            <person name="Mihai O."/>
            <person name="Mihalev A."/>
            <person name="Mihova T."/>
            <person name="Mittelman R."/>
            <person name="Mlenga V."/>
            <person name="Montmayeur A."/>
            <person name="Mulrain L."/>
            <person name="Navidi A."/>
            <person name="Naylor J."/>
            <person name="Negash T."/>
            <person name="Nguyen T."/>
            <person name="Nguyen N."/>
            <person name="Nicol R."/>
            <person name="Norbu C."/>
            <person name="Norbu N."/>
            <person name="Novod N."/>
            <person name="O'Neill B."/>
            <person name="Osman S."/>
            <person name="Markiewicz E."/>
            <person name="Oyono O.L."/>
            <person name="Patti C."/>
            <person name="Phunkhang P."/>
            <person name="Pierre F."/>
            <person name="Priest M."/>
            <person name="Raghuraman S."/>
            <person name="Rege F."/>
            <person name="Reyes R."/>
            <person name="Rise C."/>
            <person name="Rogov P."/>
            <person name="Ross K."/>
            <person name="Ryan E."/>
            <person name="Settipalli S."/>
            <person name="Shea T."/>
            <person name="Sherpa N."/>
            <person name="Shi L."/>
            <person name="Shih D."/>
            <person name="Sparrow T."/>
            <person name="Spaulding J."/>
            <person name="Stalker J."/>
            <person name="Stange-Thomann N."/>
            <person name="Stavropoulos S."/>
            <person name="Stone C."/>
            <person name="Strader C."/>
            <person name="Tesfaye S."/>
            <person name="Thomson T."/>
            <person name="Thoulutsang Y."/>
            <person name="Thoulutsang D."/>
            <person name="Topham K."/>
            <person name="Topping I."/>
            <person name="Tsamla T."/>
            <person name="Vassiliev H."/>
            <person name="Vo A."/>
            <person name="Wangchuk T."/>
            <person name="Wangdi T."/>
            <person name="Weiand M."/>
            <person name="Wilkinson J."/>
            <person name="Wilson A."/>
            <person name="Yadav S."/>
            <person name="Young G."/>
            <person name="Yu Q."/>
            <person name="Zembek L."/>
            <person name="Zhong D."/>
            <person name="Zimmer A."/>
            <person name="Zwirko Z."/>
            <person name="Jaffe D.B."/>
            <person name="Alvarez P."/>
            <person name="Brockman W."/>
            <person name="Butler J."/>
            <person name="Chin C."/>
            <person name="Gnerre S."/>
            <person name="Grabherr M."/>
            <person name="Kleber M."/>
            <person name="Mauceli E."/>
            <person name="MacCallum I."/>
        </authorList>
    </citation>
    <scope>NUCLEOTIDE SEQUENCE [LARGE SCALE GENOMIC DNA]</scope>
    <source>
        <strain evidence="14">Tucson 14030-0811.24</strain>
    </source>
</reference>
<dbReference type="Gene3D" id="1.10.10.10">
    <property type="entry name" value="Winged helix-like DNA-binding domain superfamily/Winged helix DNA-binding domain"/>
    <property type="match status" value="1"/>
</dbReference>
<evidence type="ECO:0000259" key="12">
    <source>
        <dbReference type="Pfam" id="PF01035"/>
    </source>
</evidence>
<comment type="catalytic activity">
    <reaction evidence="11">
        <text>a 6-O-methyl-2'-deoxyguanosine in DNA + L-cysteinyl-[protein] = S-methyl-L-cysteinyl-[protein] + a 2'-deoxyguanosine in DNA</text>
        <dbReference type="Rhea" id="RHEA:24000"/>
        <dbReference type="Rhea" id="RHEA-COMP:10131"/>
        <dbReference type="Rhea" id="RHEA-COMP:10132"/>
        <dbReference type="Rhea" id="RHEA-COMP:11367"/>
        <dbReference type="Rhea" id="RHEA-COMP:11368"/>
        <dbReference type="ChEBI" id="CHEBI:29950"/>
        <dbReference type="ChEBI" id="CHEBI:82612"/>
        <dbReference type="ChEBI" id="CHEBI:85445"/>
        <dbReference type="ChEBI" id="CHEBI:85448"/>
        <dbReference type="EC" id="2.1.1.63"/>
    </reaction>
</comment>
<organism evidence="13 14">
    <name type="scientific">Drosophila willistoni</name>
    <name type="common">Fruit fly</name>
    <dbReference type="NCBI Taxonomy" id="7260"/>
    <lineage>
        <taxon>Eukaryota</taxon>
        <taxon>Metazoa</taxon>
        <taxon>Ecdysozoa</taxon>
        <taxon>Arthropoda</taxon>
        <taxon>Hexapoda</taxon>
        <taxon>Insecta</taxon>
        <taxon>Pterygota</taxon>
        <taxon>Neoptera</taxon>
        <taxon>Endopterygota</taxon>
        <taxon>Diptera</taxon>
        <taxon>Brachycera</taxon>
        <taxon>Muscomorpha</taxon>
        <taxon>Ephydroidea</taxon>
        <taxon>Drosophilidae</taxon>
        <taxon>Drosophila</taxon>
        <taxon>Sophophora</taxon>
    </lineage>
</organism>
<evidence type="ECO:0000256" key="11">
    <source>
        <dbReference type="ARBA" id="ARBA00049348"/>
    </source>
</evidence>